<dbReference type="Proteomes" id="UP000178068">
    <property type="component" value="Unassembled WGS sequence"/>
</dbReference>
<evidence type="ECO:0000256" key="1">
    <source>
        <dbReference type="PIRSR" id="PIRSR613078-2"/>
    </source>
</evidence>
<organism evidence="2 3">
    <name type="scientific">Candidatus Woykebacteria bacterium RIFCSPHIGHO2_12_FULL_45_10</name>
    <dbReference type="NCBI Taxonomy" id="1802603"/>
    <lineage>
        <taxon>Bacteria</taxon>
        <taxon>Candidatus Woykeibacteriota</taxon>
    </lineage>
</organism>
<accession>A0A1G1WP25</accession>
<dbReference type="InterPro" id="IPR029033">
    <property type="entry name" value="His_PPase_superfam"/>
</dbReference>
<dbReference type="InterPro" id="IPR050275">
    <property type="entry name" value="PGM_Phosphatase"/>
</dbReference>
<evidence type="ECO:0008006" key="4">
    <source>
        <dbReference type="Google" id="ProtNLM"/>
    </source>
</evidence>
<dbReference type="SUPFAM" id="SSF53254">
    <property type="entry name" value="Phosphoglycerate mutase-like"/>
    <property type="match status" value="1"/>
</dbReference>
<comment type="caution">
    <text evidence="2">The sequence shown here is derived from an EMBL/GenBank/DDBJ whole genome shotgun (WGS) entry which is preliminary data.</text>
</comment>
<dbReference type="SMART" id="SM00855">
    <property type="entry name" value="PGAM"/>
    <property type="match status" value="1"/>
</dbReference>
<dbReference type="GO" id="GO:0016791">
    <property type="term" value="F:phosphatase activity"/>
    <property type="evidence" value="ECO:0007669"/>
    <property type="project" value="TreeGrafter"/>
</dbReference>
<proteinExistence type="predicted"/>
<dbReference type="PANTHER" id="PTHR48100:SF51">
    <property type="entry name" value="PHOSPHOGLYCERATE MUTASE"/>
    <property type="match status" value="1"/>
</dbReference>
<dbReference type="InterPro" id="IPR013078">
    <property type="entry name" value="His_Pase_superF_clade-1"/>
</dbReference>
<dbReference type="Pfam" id="PF00300">
    <property type="entry name" value="His_Phos_1"/>
    <property type="match status" value="1"/>
</dbReference>
<dbReference type="PANTHER" id="PTHR48100">
    <property type="entry name" value="BROAD-SPECIFICITY PHOSPHATASE YOR283W-RELATED"/>
    <property type="match status" value="1"/>
</dbReference>
<evidence type="ECO:0000313" key="3">
    <source>
        <dbReference type="Proteomes" id="UP000178068"/>
    </source>
</evidence>
<dbReference type="Gene3D" id="3.40.50.1240">
    <property type="entry name" value="Phosphoglycerate mutase-like"/>
    <property type="match status" value="1"/>
</dbReference>
<dbReference type="AlphaFoldDB" id="A0A1G1WP25"/>
<protein>
    <recommendedName>
        <fullName evidence="4">Phosphoglycerate mutase</fullName>
    </recommendedName>
</protein>
<dbReference type="GO" id="GO:0005737">
    <property type="term" value="C:cytoplasm"/>
    <property type="evidence" value="ECO:0007669"/>
    <property type="project" value="TreeGrafter"/>
</dbReference>
<evidence type="ECO:0000313" key="2">
    <source>
        <dbReference type="EMBL" id="OGY29449.1"/>
    </source>
</evidence>
<dbReference type="EMBL" id="MHCZ01000031">
    <property type="protein sequence ID" value="OGY29449.1"/>
    <property type="molecule type" value="Genomic_DNA"/>
</dbReference>
<gene>
    <name evidence="2" type="ORF">A3F35_01035</name>
</gene>
<sequence>MSTTLYFVRHGEAENPSRIAYGRMPGFHLSASGIDQAEKLATYFALKPIVAIYTSPLERTFETANIISEKSKGLVPIHMYDLIEVDSALWQGLTTDQLFKNESYEKFISNSPDRSSGESLAQVAKRMLNAALTLCKEHSGKELICVSHEYPILTLKLKLQNKPLEEMRHLNAATGSITKLVLDDSFKLVESDYIELE</sequence>
<dbReference type="STRING" id="1802603.A3F35_01035"/>
<feature type="binding site" evidence="1">
    <location>
        <position position="59"/>
    </location>
    <ligand>
        <name>substrate</name>
    </ligand>
</feature>
<dbReference type="PIRSF" id="PIRSF000709">
    <property type="entry name" value="6PFK_2-Ptase"/>
    <property type="match status" value="1"/>
</dbReference>
<reference evidence="2 3" key="1">
    <citation type="journal article" date="2016" name="Nat. Commun.">
        <title>Thousands of microbial genomes shed light on interconnected biogeochemical processes in an aquifer system.</title>
        <authorList>
            <person name="Anantharaman K."/>
            <person name="Brown C.T."/>
            <person name="Hug L.A."/>
            <person name="Sharon I."/>
            <person name="Castelle C.J."/>
            <person name="Probst A.J."/>
            <person name="Thomas B.C."/>
            <person name="Singh A."/>
            <person name="Wilkins M.J."/>
            <person name="Karaoz U."/>
            <person name="Brodie E.L."/>
            <person name="Williams K.H."/>
            <person name="Hubbard S.S."/>
            <person name="Banfield J.F."/>
        </authorList>
    </citation>
    <scope>NUCLEOTIDE SEQUENCE [LARGE SCALE GENOMIC DNA]</scope>
</reference>
<dbReference type="CDD" id="cd07067">
    <property type="entry name" value="HP_PGM_like"/>
    <property type="match status" value="1"/>
</dbReference>
<name>A0A1G1WP25_9BACT</name>